<proteinExistence type="predicted"/>
<dbReference type="RefSeq" id="WP_289453512.1">
    <property type="nucleotide sequence ID" value="NZ_JAUCGQ010000001.1"/>
</dbReference>
<keyword evidence="2" id="KW-1185">Reference proteome</keyword>
<protein>
    <submittedName>
        <fullName evidence="1">Uncharacterized protein</fullName>
    </submittedName>
</protein>
<dbReference type="Pfam" id="PF21853">
    <property type="entry name" value="DUF6912"/>
    <property type="match status" value="1"/>
</dbReference>
<comment type="caution">
    <text evidence="1">The sequence shown here is derived from an EMBL/GenBank/DDBJ whole genome shotgun (WGS) entry which is preliminary data.</text>
</comment>
<dbReference type="InterPro" id="IPR054206">
    <property type="entry name" value="DUF6912"/>
</dbReference>
<sequence>MRIYLPATLDELDPAAPLLTGRRAHAVTTALRAALPDEDEEGLEFVAQLEAADLSLELLARDPGAPRLRLVVSADVPETSVGAVEDDDAPPSAVDVLQEVVAAQIVCFLVDEPAASEDVALAAAGDAAALERLEEADLLWYDASELGAVPRP</sequence>
<dbReference type="EMBL" id="JAUCGQ010000001">
    <property type="protein sequence ID" value="MDM7853976.1"/>
    <property type="molecule type" value="Genomic_DNA"/>
</dbReference>
<gene>
    <name evidence="1" type="ORF">QRT04_03455</name>
</gene>
<evidence type="ECO:0000313" key="1">
    <source>
        <dbReference type="EMBL" id="MDM7853976.1"/>
    </source>
</evidence>
<name>A0ABT7SCQ5_9CELL</name>
<organism evidence="1 2">
    <name type="scientific">Cellulomonas alba</name>
    <dbReference type="NCBI Taxonomy" id="3053467"/>
    <lineage>
        <taxon>Bacteria</taxon>
        <taxon>Bacillati</taxon>
        <taxon>Actinomycetota</taxon>
        <taxon>Actinomycetes</taxon>
        <taxon>Micrococcales</taxon>
        <taxon>Cellulomonadaceae</taxon>
        <taxon>Cellulomonas</taxon>
    </lineage>
</organism>
<evidence type="ECO:0000313" key="2">
    <source>
        <dbReference type="Proteomes" id="UP001529338"/>
    </source>
</evidence>
<reference evidence="1 2" key="1">
    <citation type="submission" date="2023-06" db="EMBL/GenBank/DDBJ databases">
        <title>Cellulomonas sp. MW4 Whole genome sequence.</title>
        <authorList>
            <person name="Park S."/>
        </authorList>
    </citation>
    <scope>NUCLEOTIDE SEQUENCE [LARGE SCALE GENOMIC DNA]</scope>
    <source>
        <strain evidence="1 2">MW4</strain>
    </source>
</reference>
<accession>A0ABT7SCQ5</accession>
<dbReference type="Proteomes" id="UP001529338">
    <property type="component" value="Unassembled WGS sequence"/>
</dbReference>